<gene>
    <name evidence="1" type="ORF">LZC95_23380</name>
</gene>
<dbReference type="EMBL" id="CP089982">
    <property type="protein sequence ID" value="WXA99745.1"/>
    <property type="molecule type" value="Genomic_DNA"/>
</dbReference>
<evidence type="ECO:0000313" key="1">
    <source>
        <dbReference type="EMBL" id="WXA99745.1"/>
    </source>
</evidence>
<organism evidence="1 2">
    <name type="scientific">Pendulispora brunnea</name>
    <dbReference type="NCBI Taxonomy" id="2905690"/>
    <lineage>
        <taxon>Bacteria</taxon>
        <taxon>Pseudomonadati</taxon>
        <taxon>Myxococcota</taxon>
        <taxon>Myxococcia</taxon>
        <taxon>Myxococcales</taxon>
        <taxon>Sorangiineae</taxon>
        <taxon>Pendulisporaceae</taxon>
        <taxon>Pendulispora</taxon>
    </lineage>
</organism>
<accession>A0ABZ2KQ80</accession>
<dbReference type="RefSeq" id="WP_394850387.1">
    <property type="nucleotide sequence ID" value="NZ_CP089982.1"/>
</dbReference>
<name>A0ABZ2KQ80_9BACT</name>
<proteinExistence type="predicted"/>
<protein>
    <submittedName>
        <fullName evidence="1">Uncharacterized protein</fullName>
    </submittedName>
</protein>
<dbReference type="Proteomes" id="UP001379533">
    <property type="component" value="Chromosome"/>
</dbReference>
<keyword evidence="2" id="KW-1185">Reference proteome</keyword>
<evidence type="ECO:0000313" key="2">
    <source>
        <dbReference type="Proteomes" id="UP001379533"/>
    </source>
</evidence>
<sequence length="52" mass="5356">MPGAILPGPPFKRALPNLNEELRLAAKSLGYGLMIGKTSGLGDAHALNLALS</sequence>
<reference evidence="1 2" key="1">
    <citation type="submission" date="2021-12" db="EMBL/GenBank/DDBJ databases">
        <title>Discovery of the Pendulisporaceae a myxobacterial family with distinct sporulation behavior and unique specialized metabolism.</title>
        <authorList>
            <person name="Garcia R."/>
            <person name="Popoff A."/>
            <person name="Bader C.D."/>
            <person name="Loehr J."/>
            <person name="Walesch S."/>
            <person name="Walt C."/>
            <person name="Boldt J."/>
            <person name="Bunk B."/>
            <person name="Haeckl F.J.F.P.J."/>
            <person name="Gunesch A.P."/>
            <person name="Birkelbach J."/>
            <person name="Nuebel U."/>
            <person name="Pietschmann T."/>
            <person name="Bach T."/>
            <person name="Mueller R."/>
        </authorList>
    </citation>
    <scope>NUCLEOTIDE SEQUENCE [LARGE SCALE GENOMIC DNA]</scope>
    <source>
        <strain evidence="1 2">MSr12523</strain>
    </source>
</reference>